<dbReference type="SUPFAM" id="SSF53098">
    <property type="entry name" value="Ribonuclease H-like"/>
    <property type="match status" value="1"/>
</dbReference>
<feature type="compositionally biased region" description="Basic and acidic residues" evidence="3">
    <location>
        <begin position="2418"/>
        <end position="2431"/>
    </location>
</feature>
<feature type="compositionally biased region" description="Polar residues" evidence="3">
    <location>
        <begin position="107"/>
        <end position="129"/>
    </location>
</feature>
<feature type="region of interest" description="Disordered" evidence="3">
    <location>
        <begin position="240"/>
        <end position="272"/>
    </location>
</feature>
<feature type="coiled-coil region" evidence="2">
    <location>
        <begin position="1891"/>
        <end position="2042"/>
    </location>
</feature>
<feature type="compositionally biased region" description="Polar residues" evidence="3">
    <location>
        <begin position="240"/>
        <end position="258"/>
    </location>
</feature>
<feature type="zinc finger region" description="C3H1-type" evidence="1">
    <location>
        <begin position="784"/>
        <end position="812"/>
    </location>
</feature>
<dbReference type="InterPro" id="IPR036397">
    <property type="entry name" value="RNaseH_sf"/>
</dbReference>
<feature type="region of interest" description="Disordered" evidence="3">
    <location>
        <begin position="72"/>
        <end position="129"/>
    </location>
</feature>
<proteinExistence type="predicted"/>
<feature type="compositionally biased region" description="Basic and acidic residues" evidence="3">
    <location>
        <begin position="473"/>
        <end position="497"/>
    </location>
</feature>
<dbReference type="Gene3D" id="3.30.420.10">
    <property type="entry name" value="Ribonuclease H-like superfamily/Ribonuclease H"/>
    <property type="match status" value="1"/>
</dbReference>
<feature type="compositionally biased region" description="Low complexity" evidence="3">
    <location>
        <begin position="770"/>
        <end position="783"/>
    </location>
</feature>
<dbReference type="GO" id="GO:0003676">
    <property type="term" value="F:nucleic acid binding"/>
    <property type="evidence" value="ECO:0007669"/>
    <property type="project" value="InterPro"/>
</dbReference>
<keyword evidence="1" id="KW-0863">Zinc-finger</keyword>
<feature type="coiled-coil region" evidence="2">
    <location>
        <begin position="314"/>
        <end position="348"/>
    </location>
</feature>
<sequence>MASNPSASHNHRSPTGQVMSPMMPQAEGEQGTQGPGRSAGTMGTASGLANYGTLNPGRADQQQMVPMMNGVQPSGVGVSGRMDEQPTLTGPGATTTGLDASTHDPTRAQQQVTHVSAPSDRPTQATEQHQLPVAPQLRLVDNSQEVEDDSRSLAMIPHGAQHHPGTLQAMAQLDEQRSALVSAVQLRARRMVQMAGYDPEGGERLPEEVSEEHMVWHERLRGLFRRRAVEPMRETAQIVRTRTTPMSSPASWYSQQTPHAEPSGPTGSLLDPMTRQAMSEWTQRTSLIQPGPTGAPSQSSGDSVSPEAVQEEVRKQVQLALQGRDQRVQQLQEENDGLRQVLQELLQATPQLRGDGVGRATELRGDRFGLGANETPTTQRMSGDVRQLRQGVPEPEVVVSSAATASSAPPGLEAYRREGDGQERRVSFELPSGELGGGATQTSTGKPTNPLAHHPPGEQVLQMAENESVKGNIRPEGDGVRDDGRSDAASGGKKESDPLQLLAHGIQQLQLLQMKKEGQDPELLKGTIELPKMPEAYVDTSAVAFLEWMYETGQLIGPLTDKAGSWWEAVTNLAIQAYQAYQTETPLQRLKIRANDNEFVDDVKWLRLEKRVMGLLLQAMPPQIKAEIMMLRIDKAKDCVFKLHTIYAPGGTSERASLIRQLEFIPTSDSPLELISALRKWKKLVTRAGEMGVSLPDGSVLLMAIDGAAKKIVEANKDMAFKLNMAKQELQLPYRPFLTSVLTYSDHLLAELQQAIPLTRGEQPKLKGITTESSPTSPTGSPSKGQKAPCKFWNGTEGCRRGTTCKFSHAFTSKASKEDKRSRCWSCGSKNHRQSECPVRQSGEKPTSPPPMAAMTTSSQQPPLPLQEQPELGANQPQSVPASAGTTATTSSGSSSAASTVLFQDPPPPQTAEIRDLAEQFLAKIRRLAPLQVQTDESIASVNLFLKSQGLDKEGVALLDSGATHAFRAAKSEDEIQRSTRVSVQLADGRVVRLRQTVSGTLLPETMEGETGTIVPLGNLVQSLGCSLQWNRKRGLQVFHPEYGLLPTKLVGNCPVLRETEALDLIGELEEAELKRLQRQTLEGTVAVLQPNPEGVTWEEHLDEFIQTGSRQSLRRAMLDPDFPLGPCTETEILKMVGSNDYDFSDREGAKMMRGLPMNRANRRAMMNSRWMVHLFSGMDNGREVESDALFSLKIDIVKSKGFNLMNNPAVMKTLLRAAARGQLEGLYGGPPRQGDNSELLMKMFWLVWIVGQRGSKFHGVRPTFVAMEQPGTGSFWKDMAWTKIRETFGLMAIEMNPDEGQLPYILATNLDVEGQVINPERWEEEQNAIGRPPSNWSTALKEEIYKGMKLWRTNGGRGISWRQLARMMKPQEMTEKEIKHCGRTMSERGTFPTIAGPFRVKGETADAQHYRYLLVGAYCHPRLESSTEGKRANTEVEEPKDDDPLEDLGLGVDDDDPMEEIPTQLPKDEPMDEHQRELNERFRMIYQHIGDDIEYQTLDFVKPMKTQDGLPLTRVHSDRGRELQGHPLRAWLSERDVLVTTAESQQPRQNGRAEALVKRLKTRCRTLLRSSGLPRTCWPLAACFAAKQQRDLALGRREDKDLTFGTTTFVKGKTFGTGGSYDLDERWVEGKFVGYSSDVHQGRVVRLDNGKYITSVHFRPYLVDSDKIHQPPPLEAHWPEPERRVKGKTTLASIQQPCDPVEQLAKEYLEGEKFELKAISVYTGHNNFTSLIVADDAGMGMHRDSHNEPHRENVLVPLDFCEGGGVWVESMPQEFTLDDEWRKVPSGEWRRGRVRELQPGEPICFGPRRYHQTEPWKGRRLVVTLYTPRTSNLGLDSREALNDLGFNVPDTWAQPREAMSTSLQPMLAMIGMVPQDKNVDAVTFRMGVDKEEVPSEIQLALEEIDNLQEEVIERLQQRSAWLEDFLAEEEILREELAIVSQEAMEEAKQLRQTLRDMLEDSNSRINVARDNVQKVFLKVANLTAENKVADVEEHLNNLKEDLKVTLDVPLEQVKQNLEKWMEAIGKELQNLEKNTGALERISMDEARRLEGEGRLRLVPGKMVFTIKPVNEPRPTSSSPMAPRWKRKARMVICGNRIDLEHDHVKDLLYASGATAESLRVALCIATLAGWRAGSTDITGAFLLAIWPSDKPSYGVLAPKILQQGGFITSEEIFLVKRPLYGLRESPALWASYRTDVLRTLRIQHHKGQLRLKQLRSDSEMWLIILEEESGDTLYGIIVTYVDDLLYLGKAETVDLVHGWISKQWPCAQLEYANQPGGIRYLGMELRQYEDGTFSLGQAGYVENLVRSYGLCEDAVAGLPCPKEWICDTDITKDEENFSEEELRRSQKMTGECLWLSCRTRPDILYVTNFMSSMVSKQPCLVYRTGLKVLAYLNATAGLKLRVDGRSPKSKQILGDHQSPKSEQIRGDHQSPKSVQIRGDHQIFGCVLCSIWRKKLWCKYNCHWKIPCRSRQPMVSMSVCEAELMESATCALLLESVGAILEEICSAPVPRELRIDNSAAGSILNGAPGSWRTRHLRIRHAYVIDRVASHDLTVKHIPGDLQLADLPTKLHPKARLMELLRLWAMFGIPELDRMHAAEDLRLCDLVLAMTAIKSIGVEARQTGTSSYEKEPLATTGTMELILLLSMSCVVAVACWELAKWSGTWCWNKFFGTKRDRKIKRLRQLAQLAAEAEVEKVFERTNDDADKAVQDLVSGAMSVAMSSTTSTTRTTRRSVAIQTLPWEPEERIVHVPQVRERIVHVPEVRERTVRVEVPVADDRYERSEQIYMTENLQTLHVSLHGVQVYNDGSTKGRRVVTLFSGDS</sequence>
<dbReference type="CDD" id="cd09272">
    <property type="entry name" value="RNase_HI_RT_Ty1"/>
    <property type="match status" value="1"/>
</dbReference>
<dbReference type="InterPro" id="IPR001878">
    <property type="entry name" value="Znf_CCHC"/>
</dbReference>
<keyword evidence="7" id="KW-1185">Reference proteome</keyword>
<name>A0A812QNS3_9DINO</name>
<dbReference type="Proteomes" id="UP000604046">
    <property type="component" value="Unassembled WGS sequence"/>
</dbReference>
<feature type="compositionally biased region" description="Acidic residues" evidence="3">
    <location>
        <begin position="1436"/>
        <end position="1460"/>
    </location>
</feature>
<feature type="domain" description="CCHC-type" evidence="5">
    <location>
        <begin position="823"/>
        <end position="838"/>
    </location>
</feature>
<feature type="region of interest" description="Disordered" evidence="3">
    <location>
        <begin position="2408"/>
        <end position="2433"/>
    </location>
</feature>
<evidence type="ECO:0000259" key="5">
    <source>
        <dbReference type="PROSITE" id="PS50158"/>
    </source>
</evidence>
<feature type="domain" description="C3H1-type" evidence="4">
    <location>
        <begin position="784"/>
        <end position="812"/>
    </location>
</feature>
<feature type="region of interest" description="Disordered" evidence="3">
    <location>
        <begin position="822"/>
        <end position="911"/>
    </location>
</feature>
<evidence type="ECO:0000259" key="4">
    <source>
        <dbReference type="PROSITE" id="PS50103"/>
    </source>
</evidence>
<dbReference type="GO" id="GO:0008270">
    <property type="term" value="F:zinc ion binding"/>
    <property type="evidence" value="ECO:0007669"/>
    <property type="project" value="UniProtKB-KW"/>
</dbReference>
<keyword evidence="1" id="KW-0862">Zinc</keyword>
<feature type="compositionally biased region" description="Low complexity" evidence="3">
    <location>
        <begin position="882"/>
        <end position="900"/>
    </location>
</feature>
<feature type="region of interest" description="Disordered" evidence="3">
    <location>
        <begin position="1"/>
        <end position="59"/>
    </location>
</feature>
<feature type="region of interest" description="Disordered" evidence="3">
    <location>
        <begin position="761"/>
        <end position="789"/>
    </location>
</feature>
<dbReference type="PROSITE" id="PS50158">
    <property type="entry name" value="ZF_CCHC"/>
    <property type="match status" value="1"/>
</dbReference>
<evidence type="ECO:0000256" key="2">
    <source>
        <dbReference type="SAM" id="Coils"/>
    </source>
</evidence>
<dbReference type="OrthoDB" id="436994at2759"/>
<accession>A0A812QNS3</accession>
<evidence type="ECO:0000313" key="6">
    <source>
        <dbReference type="EMBL" id="CAE7395925.1"/>
    </source>
</evidence>
<keyword evidence="2" id="KW-0175">Coiled coil</keyword>
<dbReference type="EMBL" id="CAJNDS010002257">
    <property type="protein sequence ID" value="CAE7395925.1"/>
    <property type="molecule type" value="Genomic_DNA"/>
</dbReference>
<feature type="region of interest" description="Disordered" evidence="3">
    <location>
        <begin position="286"/>
        <end position="311"/>
    </location>
</feature>
<gene>
    <name evidence="6" type="primary">GIP</name>
    <name evidence="6" type="ORF">SNAT2548_LOCUS21563</name>
</gene>
<feature type="compositionally biased region" description="Basic and acidic residues" evidence="3">
    <location>
        <begin position="1426"/>
        <end position="1435"/>
    </location>
</feature>
<feature type="region of interest" description="Disordered" evidence="3">
    <location>
        <begin position="365"/>
        <end position="385"/>
    </location>
</feature>
<dbReference type="InterPro" id="IPR000571">
    <property type="entry name" value="Znf_CCCH"/>
</dbReference>
<feature type="region of interest" description="Disordered" evidence="3">
    <location>
        <begin position="470"/>
        <end position="498"/>
    </location>
</feature>
<evidence type="ECO:0000256" key="1">
    <source>
        <dbReference type="PROSITE-ProRule" id="PRU00723"/>
    </source>
</evidence>
<feature type="region of interest" description="Disordered" evidence="3">
    <location>
        <begin position="1426"/>
        <end position="1473"/>
    </location>
</feature>
<feature type="compositionally biased region" description="Low complexity" evidence="3">
    <location>
        <begin position="86"/>
        <end position="98"/>
    </location>
</feature>
<protein>
    <submittedName>
        <fullName evidence="6">GIP protein</fullName>
    </submittedName>
</protein>
<reference evidence="6" key="1">
    <citation type="submission" date="2021-02" db="EMBL/GenBank/DDBJ databases">
        <authorList>
            <person name="Dougan E. K."/>
            <person name="Rhodes N."/>
            <person name="Thang M."/>
            <person name="Chan C."/>
        </authorList>
    </citation>
    <scope>NUCLEOTIDE SEQUENCE</scope>
</reference>
<organism evidence="6 7">
    <name type="scientific">Symbiodinium natans</name>
    <dbReference type="NCBI Taxonomy" id="878477"/>
    <lineage>
        <taxon>Eukaryota</taxon>
        <taxon>Sar</taxon>
        <taxon>Alveolata</taxon>
        <taxon>Dinophyceae</taxon>
        <taxon>Suessiales</taxon>
        <taxon>Symbiodiniaceae</taxon>
        <taxon>Symbiodinium</taxon>
    </lineage>
</organism>
<feature type="region of interest" description="Disordered" evidence="3">
    <location>
        <begin position="400"/>
        <end position="456"/>
    </location>
</feature>
<feature type="compositionally biased region" description="Polar residues" evidence="3">
    <location>
        <begin position="1"/>
        <end position="18"/>
    </location>
</feature>
<evidence type="ECO:0000256" key="3">
    <source>
        <dbReference type="SAM" id="MobiDB-lite"/>
    </source>
</evidence>
<feature type="compositionally biased region" description="Low complexity" evidence="3">
    <location>
        <begin position="853"/>
        <end position="872"/>
    </location>
</feature>
<dbReference type="InterPro" id="IPR012337">
    <property type="entry name" value="RNaseH-like_sf"/>
</dbReference>
<evidence type="ECO:0000313" key="7">
    <source>
        <dbReference type="Proteomes" id="UP000604046"/>
    </source>
</evidence>
<feature type="compositionally biased region" description="Basic and acidic residues" evidence="3">
    <location>
        <begin position="414"/>
        <end position="427"/>
    </location>
</feature>
<dbReference type="PROSITE" id="PS50103">
    <property type="entry name" value="ZF_C3H1"/>
    <property type="match status" value="1"/>
</dbReference>
<keyword evidence="1" id="KW-0479">Metal-binding</keyword>
<comment type="caution">
    <text evidence="6">The sequence shown here is derived from an EMBL/GenBank/DDBJ whole genome shotgun (WGS) entry which is preliminary data.</text>
</comment>